<evidence type="ECO:0000313" key="3">
    <source>
        <dbReference type="EMBL" id="KAF1948141.1"/>
    </source>
</evidence>
<dbReference type="PRINTS" id="PR00625">
    <property type="entry name" value="JDOMAIN"/>
</dbReference>
<dbReference type="InterPro" id="IPR052594">
    <property type="entry name" value="J_domain-containing_protein"/>
</dbReference>
<dbReference type="InterPro" id="IPR036869">
    <property type="entry name" value="J_dom_sf"/>
</dbReference>
<evidence type="ECO:0000259" key="2">
    <source>
        <dbReference type="PROSITE" id="PS50076"/>
    </source>
</evidence>
<protein>
    <submittedName>
        <fullName evidence="3">DnaJ-domain-containing protein</fullName>
    </submittedName>
</protein>
<dbReference type="GO" id="GO:0005737">
    <property type="term" value="C:cytoplasm"/>
    <property type="evidence" value="ECO:0007669"/>
    <property type="project" value="TreeGrafter"/>
</dbReference>
<dbReference type="CDD" id="cd06257">
    <property type="entry name" value="DnaJ"/>
    <property type="match status" value="1"/>
</dbReference>
<feature type="region of interest" description="Disordered" evidence="1">
    <location>
        <begin position="226"/>
        <end position="249"/>
    </location>
</feature>
<dbReference type="Pfam" id="PF00226">
    <property type="entry name" value="DnaJ"/>
    <property type="match status" value="1"/>
</dbReference>
<dbReference type="InterPro" id="IPR001623">
    <property type="entry name" value="DnaJ_domain"/>
</dbReference>
<feature type="domain" description="J" evidence="2">
    <location>
        <begin position="175"/>
        <end position="243"/>
    </location>
</feature>
<evidence type="ECO:0000256" key="1">
    <source>
        <dbReference type="SAM" id="MobiDB-lite"/>
    </source>
</evidence>
<dbReference type="Proteomes" id="UP000800035">
    <property type="component" value="Unassembled WGS sequence"/>
</dbReference>
<reference evidence="3" key="1">
    <citation type="journal article" date="2020" name="Stud. Mycol.">
        <title>101 Dothideomycetes genomes: a test case for predicting lifestyles and emergence of pathogens.</title>
        <authorList>
            <person name="Haridas S."/>
            <person name="Albert R."/>
            <person name="Binder M."/>
            <person name="Bloem J."/>
            <person name="Labutti K."/>
            <person name="Salamov A."/>
            <person name="Andreopoulos B."/>
            <person name="Baker S."/>
            <person name="Barry K."/>
            <person name="Bills G."/>
            <person name="Bluhm B."/>
            <person name="Cannon C."/>
            <person name="Castanera R."/>
            <person name="Culley D."/>
            <person name="Daum C."/>
            <person name="Ezra D."/>
            <person name="Gonzalez J."/>
            <person name="Henrissat B."/>
            <person name="Kuo A."/>
            <person name="Liang C."/>
            <person name="Lipzen A."/>
            <person name="Lutzoni F."/>
            <person name="Magnuson J."/>
            <person name="Mondo S."/>
            <person name="Nolan M."/>
            <person name="Ohm R."/>
            <person name="Pangilinan J."/>
            <person name="Park H.-J."/>
            <person name="Ramirez L."/>
            <person name="Alfaro M."/>
            <person name="Sun H."/>
            <person name="Tritt A."/>
            <person name="Yoshinaga Y."/>
            <person name="Zwiers L.-H."/>
            <person name="Turgeon B."/>
            <person name="Goodwin S."/>
            <person name="Spatafora J."/>
            <person name="Crous P."/>
            <person name="Grigoriev I."/>
        </authorList>
    </citation>
    <scope>NUCLEOTIDE SEQUENCE</scope>
    <source>
        <strain evidence="3">CBS 675.92</strain>
    </source>
</reference>
<accession>A0A6A5T6D3</accession>
<dbReference type="PROSITE" id="PS50076">
    <property type="entry name" value="DNAJ_2"/>
    <property type="match status" value="1"/>
</dbReference>
<feature type="region of interest" description="Disordered" evidence="1">
    <location>
        <begin position="17"/>
        <end position="156"/>
    </location>
</feature>
<dbReference type="SUPFAM" id="SSF46565">
    <property type="entry name" value="Chaperone J-domain"/>
    <property type="match status" value="1"/>
</dbReference>
<dbReference type="EMBL" id="ML977077">
    <property type="protein sequence ID" value="KAF1948141.1"/>
    <property type="molecule type" value="Genomic_DNA"/>
</dbReference>
<name>A0A6A5T6D3_9PLEO</name>
<dbReference type="PANTHER" id="PTHR44144">
    <property type="entry name" value="DNAJ HOMOLOG SUBFAMILY C MEMBER 9"/>
    <property type="match status" value="1"/>
</dbReference>
<dbReference type="OrthoDB" id="10250354at2759"/>
<dbReference type="GO" id="GO:0031072">
    <property type="term" value="F:heat shock protein binding"/>
    <property type="evidence" value="ECO:0007669"/>
    <property type="project" value="TreeGrafter"/>
</dbReference>
<gene>
    <name evidence="3" type="ORF">CC80DRAFT_556631</name>
</gene>
<dbReference type="SMART" id="SM00271">
    <property type="entry name" value="DnaJ"/>
    <property type="match status" value="1"/>
</dbReference>
<feature type="compositionally biased region" description="Low complexity" evidence="1">
    <location>
        <begin position="61"/>
        <end position="74"/>
    </location>
</feature>
<proteinExistence type="predicted"/>
<feature type="compositionally biased region" description="Polar residues" evidence="1">
    <location>
        <begin position="109"/>
        <end position="119"/>
    </location>
</feature>
<evidence type="ECO:0000313" key="4">
    <source>
        <dbReference type="Proteomes" id="UP000800035"/>
    </source>
</evidence>
<organism evidence="3 4">
    <name type="scientific">Byssothecium circinans</name>
    <dbReference type="NCBI Taxonomy" id="147558"/>
    <lineage>
        <taxon>Eukaryota</taxon>
        <taxon>Fungi</taxon>
        <taxon>Dikarya</taxon>
        <taxon>Ascomycota</taxon>
        <taxon>Pezizomycotina</taxon>
        <taxon>Dothideomycetes</taxon>
        <taxon>Pleosporomycetidae</taxon>
        <taxon>Pleosporales</taxon>
        <taxon>Massarineae</taxon>
        <taxon>Massarinaceae</taxon>
        <taxon>Byssothecium</taxon>
    </lineage>
</organism>
<dbReference type="PANTHER" id="PTHR44144:SF1">
    <property type="entry name" value="DNAJ HOMOLOG SUBFAMILY C MEMBER 9"/>
    <property type="match status" value="1"/>
</dbReference>
<dbReference type="GO" id="GO:0005634">
    <property type="term" value="C:nucleus"/>
    <property type="evidence" value="ECO:0007669"/>
    <property type="project" value="TreeGrafter"/>
</dbReference>
<dbReference type="Gene3D" id="1.10.287.110">
    <property type="entry name" value="DnaJ domain"/>
    <property type="match status" value="1"/>
</dbReference>
<feature type="compositionally biased region" description="Basic and acidic residues" evidence="1">
    <location>
        <begin position="229"/>
        <end position="243"/>
    </location>
</feature>
<sequence>MVSFNCTFPIREVSPATALPDQHIPPSSSYRSKLSKPTVAPKFSKPRSRKSAPTITIFVDPNTAAGPSTATATPRQDGRSPLGVMKDNGNSRSSSAPVDPTTPFLFSPQDPNWENSENYTPSPSTSPSTPSFTSQSPPTTPGFEVPRVRNRTRARARARRMRAAPINTDRPNNMVLYVLLGITDWKASTQEINVAYRKVAFIHHPDKVHEQERDAAHKHMAKINAAKEVLSDEEARKKYDQDGKLPWTT</sequence>
<feature type="compositionally biased region" description="Low complexity" evidence="1">
    <location>
        <begin position="120"/>
        <end position="137"/>
    </location>
</feature>
<dbReference type="AlphaFoldDB" id="A0A6A5T6D3"/>
<keyword evidence="4" id="KW-1185">Reference proteome</keyword>